<dbReference type="PANTHER" id="PTHR10285">
    <property type="entry name" value="URIDINE KINASE"/>
    <property type="match status" value="1"/>
</dbReference>
<dbReference type="Gene3D" id="3.40.50.300">
    <property type="entry name" value="P-loop containing nucleotide triphosphate hydrolases"/>
    <property type="match status" value="1"/>
</dbReference>
<gene>
    <name evidence="2" type="ORF">A3A79_01045</name>
</gene>
<reference evidence="2 3" key="1">
    <citation type="journal article" date="2016" name="Nat. Commun.">
        <title>Thousands of microbial genomes shed light on interconnected biogeochemical processes in an aquifer system.</title>
        <authorList>
            <person name="Anantharaman K."/>
            <person name="Brown C.T."/>
            <person name="Hug L.A."/>
            <person name="Sharon I."/>
            <person name="Castelle C.J."/>
            <person name="Probst A.J."/>
            <person name="Thomas B.C."/>
            <person name="Singh A."/>
            <person name="Wilkins M.J."/>
            <person name="Karaoz U."/>
            <person name="Brodie E.L."/>
            <person name="Williams K.H."/>
            <person name="Hubbard S.S."/>
            <person name="Banfield J.F."/>
        </authorList>
    </citation>
    <scope>NUCLEOTIDE SEQUENCE [LARGE SCALE GENOMIC DNA]</scope>
</reference>
<name>A0A1F6AGA0_9BACT</name>
<dbReference type="GO" id="GO:0016301">
    <property type="term" value="F:kinase activity"/>
    <property type="evidence" value="ECO:0007669"/>
    <property type="project" value="InterPro"/>
</dbReference>
<organism evidence="2 3">
    <name type="scientific">Candidatus Gottesmanbacteria bacterium RIFCSPLOWO2_01_FULL_43_11b</name>
    <dbReference type="NCBI Taxonomy" id="1798392"/>
    <lineage>
        <taxon>Bacteria</taxon>
        <taxon>Candidatus Gottesmaniibacteriota</taxon>
    </lineage>
</organism>
<dbReference type="GO" id="GO:0005524">
    <property type="term" value="F:ATP binding"/>
    <property type="evidence" value="ECO:0007669"/>
    <property type="project" value="InterPro"/>
</dbReference>
<sequence length="181" mass="20635">MKYMVILICGGSCSGKSVFASLFQNAVILPQDHFYYSKSQMKSDNYDVPESIDIAECAEAAKILSEGKSVTIPVYDMKISDRVGTQTITPKPDTKFVVVEGIFTFHEPLRELGDLKIFIDTPTEIRVARRMLRDEEKGRSEIDTLSWSITVEKYHRQHVEPMKKFADLIIPFSYNPVRFGD</sequence>
<dbReference type="AlphaFoldDB" id="A0A1F6AGA0"/>
<protein>
    <recommendedName>
        <fullName evidence="1">Phosphoribulokinase/uridine kinase domain-containing protein</fullName>
    </recommendedName>
</protein>
<evidence type="ECO:0000313" key="2">
    <source>
        <dbReference type="EMBL" id="OGG23778.1"/>
    </source>
</evidence>
<evidence type="ECO:0000259" key="1">
    <source>
        <dbReference type="Pfam" id="PF00485"/>
    </source>
</evidence>
<feature type="domain" description="Phosphoribulokinase/uridine kinase" evidence="1">
    <location>
        <begin position="6"/>
        <end position="171"/>
    </location>
</feature>
<dbReference type="STRING" id="1798392.A3A79_01045"/>
<dbReference type="InterPro" id="IPR006083">
    <property type="entry name" value="PRK/URK"/>
</dbReference>
<dbReference type="Pfam" id="PF00485">
    <property type="entry name" value="PRK"/>
    <property type="match status" value="1"/>
</dbReference>
<evidence type="ECO:0000313" key="3">
    <source>
        <dbReference type="Proteomes" id="UP000178759"/>
    </source>
</evidence>
<dbReference type="InterPro" id="IPR027417">
    <property type="entry name" value="P-loop_NTPase"/>
</dbReference>
<dbReference type="Proteomes" id="UP000178759">
    <property type="component" value="Unassembled WGS sequence"/>
</dbReference>
<dbReference type="EMBL" id="MFJV01000001">
    <property type="protein sequence ID" value="OGG23778.1"/>
    <property type="molecule type" value="Genomic_DNA"/>
</dbReference>
<dbReference type="PRINTS" id="PR00988">
    <property type="entry name" value="URIDINKINASE"/>
</dbReference>
<proteinExistence type="predicted"/>
<accession>A0A1F6AGA0</accession>
<dbReference type="SUPFAM" id="SSF52540">
    <property type="entry name" value="P-loop containing nucleoside triphosphate hydrolases"/>
    <property type="match status" value="1"/>
</dbReference>
<comment type="caution">
    <text evidence="2">The sequence shown here is derived from an EMBL/GenBank/DDBJ whole genome shotgun (WGS) entry which is preliminary data.</text>
</comment>